<dbReference type="PANTHER" id="PTHR43552:SF2">
    <property type="entry name" value="DIAMINOBUTYRATE--2-OXOGLUTARATE TRANSAMINASE"/>
    <property type="match status" value="1"/>
</dbReference>
<dbReference type="PIRSF" id="PIRSF000521">
    <property type="entry name" value="Transaminase_4ab_Lys_Orn"/>
    <property type="match status" value="1"/>
</dbReference>
<comment type="catalytic activity">
    <reaction evidence="7">
        <text>L-2,4-diaminobutanoate + 2-oxoglutarate = L-aspartate 4-semialdehyde + L-glutamate</text>
        <dbReference type="Rhea" id="RHEA:11160"/>
        <dbReference type="ChEBI" id="CHEBI:16810"/>
        <dbReference type="ChEBI" id="CHEBI:29985"/>
        <dbReference type="ChEBI" id="CHEBI:58761"/>
        <dbReference type="ChEBI" id="CHEBI:537519"/>
        <dbReference type="EC" id="2.6.1.76"/>
    </reaction>
</comment>
<keyword evidence="9" id="KW-1185">Reference proteome</keyword>
<dbReference type="InterPro" id="IPR015424">
    <property type="entry name" value="PyrdxlP-dep_Trfase"/>
</dbReference>
<keyword evidence="4 7" id="KW-0808">Transferase</keyword>
<dbReference type="GO" id="GO:0045303">
    <property type="term" value="F:diaminobutyrate-2-oxoglutarate transaminase activity"/>
    <property type="evidence" value="ECO:0007669"/>
    <property type="project" value="UniProtKB-EC"/>
</dbReference>
<name>B1ZYM1_OPITP</name>
<dbReference type="UniPathway" id="UPA00067">
    <property type="reaction ID" value="UER00121"/>
</dbReference>
<gene>
    <name evidence="8" type="ordered locus">Oter_1974</name>
</gene>
<proteinExistence type="inferred from homology"/>
<comment type="pathway">
    <text evidence="7">Amine and polyamine biosynthesis; ectoine biosynthesis; L-ectoine from L-aspartate 4-semialdehyde: step 1/3.</text>
</comment>
<dbReference type="Proteomes" id="UP000007013">
    <property type="component" value="Chromosome"/>
</dbReference>
<evidence type="ECO:0000256" key="7">
    <source>
        <dbReference type="RuleBase" id="RU365034"/>
    </source>
</evidence>
<dbReference type="GO" id="GO:0030170">
    <property type="term" value="F:pyridoxal phosphate binding"/>
    <property type="evidence" value="ECO:0007669"/>
    <property type="project" value="InterPro"/>
</dbReference>
<dbReference type="NCBIfam" id="TIGR02407">
    <property type="entry name" value="ectoine_ectB"/>
    <property type="match status" value="1"/>
</dbReference>
<dbReference type="InterPro" id="IPR012773">
    <property type="entry name" value="Ectoine_EctB"/>
</dbReference>
<evidence type="ECO:0000313" key="9">
    <source>
        <dbReference type="Proteomes" id="UP000007013"/>
    </source>
</evidence>
<comment type="function">
    <text evidence="7">Catalyzes reversively the conversion of L-aspartate beta-semialdehyde (ASA) to L-2,4-diaminobutyrate (DABA) by transamination with L-glutamate.</text>
</comment>
<dbReference type="InterPro" id="IPR005814">
    <property type="entry name" value="Aminotrans_3"/>
</dbReference>
<dbReference type="PROSITE" id="PS00600">
    <property type="entry name" value="AA_TRANSFER_CLASS_3"/>
    <property type="match status" value="1"/>
</dbReference>
<dbReference type="InterPro" id="IPR004637">
    <property type="entry name" value="Dat"/>
</dbReference>
<dbReference type="InterPro" id="IPR049704">
    <property type="entry name" value="Aminotrans_3_PPA_site"/>
</dbReference>
<keyword evidence="5 6" id="KW-0663">Pyridoxal phosphate</keyword>
<evidence type="ECO:0000256" key="4">
    <source>
        <dbReference type="ARBA" id="ARBA00022679"/>
    </source>
</evidence>
<dbReference type="KEGG" id="ote:Oter_1974"/>
<dbReference type="AlphaFoldDB" id="B1ZYM1"/>
<dbReference type="NCBIfam" id="NF006733">
    <property type="entry name" value="PRK09264.1"/>
    <property type="match status" value="1"/>
</dbReference>
<dbReference type="InterPro" id="IPR015422">
    <property type="entry name" value="PyrdxlP-dep_Trfase_small"/>
</dbReference>
<dbReference type="SUPFAM" id="SSF53383">
    <property type="entry name" value="PLP-dependent transferases"/>
    <property type="match status" value="1"/>
</dbReference>
<comment type="similarity">
    <text evidence="2 6">Belongs to the class-III pyridoxal-phosphate-dependent aminotransferase family.</text>
</comment>
<accession>B1ZYM1</accession>
<keyword evidence="3 7" id="KW-0032">Aminotransferase</keyword>
<sequence>MNVFQRRESEVRSYIRSFPVLFEKGRGAQLFDREGRSYLDFFAGAGALNYGHNPEPMKQALIRYLETDGVTHSLDMATEAKRRFLALFEEIILKPRGLDYKVQFTGPTGANGVEAALKLARRVKQRRNVVAFTNAYHGLSLGALAATANEHYRHEAWVQRQDVSFVPYDGYLGPDVDTAAVLRKLLDDGSSGVDLPAAVILETVQAEGGVNVASHRWLQEVARICRERDVLLIVDDIQVGCGRTGTFFSFERAGFTPDIVVLSKSISGYGLPMSLVLIRPDIDQWQPGEHTGTFRGNNLAFVAAAEALSFWATAEFAETVSARGRRLGASLQDLIGDFPAQLTRVRGVGMIWGLEFKQSAVCQAVAREAFARRLVIETCGSERNVLKFLPPLITDETMLAAGVEIVRESIRQVVEYAGTSVSQNAAGEG</sequence>
<dbReference type="NCBIfam" id="TIGR00709">
    <property type="entry name" value="dat"/>
    <property type="match status" value="1"/>
</dbReference>
<evidence type="ECO:0000256" key="2">
    <source>
        <dbReference type="ARBA" id="ARBA00008954"/>
    </source>
</evidence>
<dbReference type="EMBL" id="CP001032">
    <property type="protein sequence ID" value="ACB75257.1"/>
    <property type="molecule type" value="Genomic_DNA"/>
</dbReference>
<dbReference type="Pfam" id="PF00202">
    <property type="entry name" value="Aminotran_3"/>
    <property type="match status" value="1"/>
</dbReference>
<dbReference type="PANTHER" id="PTHR43552">
    <property type="entry name" value="DIAMINOBUTYRATE--2-OXOGLUTARATE AMINOTRANSFERASE"/>
    <property type="match status" value="1"/>
</dbReference>
<dbReference type="InterPro" id="IPR015421">
    <property type="entry name" value="PyrdxlP-dep_Trfase_major"/>
</dbReference>
<dbReference type="GO" id="GO:0047307">
    <property type="term" value="F:diaminobutyrate-pyruvate transaminase activity"/>
    <property type="evidence" value="ECO:0007669"/>
    <property type="project" value="InterPro"/>
</dbReference>
<dbReference type="OrthoDB" id="9807885at2"/>
<evidence type="ECO:0000256" key="1">
    <source>
        <dbReference type="ARBA" id="ARBA00001933"/>
    </source>
</evidence>
<evidence type="ECO:0000313" key="8">
    <source>
        <dbReference type="EMBL" id="ACB75257.1"/>
    </source>
</evidence>
<protein>
    <recommendedName>
        <fullName evidence="7">Diaminobutyrate--2-oxoglutarate transaminase</fullName>
        <ecNumber evidence="7">2.6.1.76</ecNumber>
    </recommendedName>
    <alternativeName>
        <fullName evidence="7">DABA aminotransferase</fullName>
    </alternativeName>
</protein>
<dbReference type="Gene3D" id="3.90.1150.10">
    <property type="entry name" value="Aspartate Aminotransferase, domain 1"/>
    <property type="match status" value="1"/>
</dbReference>
<dbReference type="EC" id="2.6.1.76" evidence="7"/>
<comment type="cofactor">
    <cofactor evidence="1 7">
        <name>pyridoxal 5'-phosphate</name>
        <dbReference type="ChEBI" id="CHEBI:597326"/>
    </cofactor>
</comment>
<dbReference type="CDD" id="cd00610">
    <property type="entry name" value="OAT_like"/>
    <property type="match status" value="1"/>
</dbReference>
<evidence type="ECO:0000256" key="6">
    <source>
        <dbReference type="RuleBase" id="RU003560"/>
    </source>
</evidence>
<dbReference type="STRING" id="452637.Oter_1974"/>
<organism evidence="8 9">
    <name type="scientific">Opitutus terrae (strain DSM 11246 / JCM 15787 / PB90-1)</name>
    <dbReference type="NCBI Taxonomy" id="452637"/>
    <lineage>
        <taxon>Bacteria</taxon>
        <taxon>Pseudomonadati</taxon>
        <taxon>Verrucomicrobiota</taxon>
        <taxon>Opitutia</taxon>
        <taxon>Opitutales</taxon>
        <taxon>Opitutaceae</taxon>
        <taxon>Opitutus</taxon>
    </lineage>
</organism>
<dbReference type="Gene3D" id="3.40.640.10">
    <property type="entry name" value="Type I PLP-dependent aspartate aminotransferase-like (Major domain)"/>
    <property type="match status" value="1"/>
</dbReference>
<evidence type="ECO:0000256" key="3">
    <source>
        <dbReference type="ARBA" id="ARBA00022576"/>
    </source>
</evidence>
<evidence type="ECO:0000256" key="5">
    <source>
        <dbReference type="ARBA" id="ARBA00022898"/>
    </source>
</evidence>
<dbReference type="HOGENOM" id="CLU_016922_10_0_0"/>
<dbReference type="eggNOG" id="COG0160">
    <property type="taxonomic scope" value="Bacteria"/>
</dbReference>
<dbReference type="GO" id="GO:0019491">
    <property type="term" value="P:ectoine biosynthetic process"/>
    <property type="evidence" value="ECO:0007669"/>
    <property type="project" value="UniProtKB-UniPathway"/>
</dbReference>
<dbReference type="RefSeq" id="WP_012374794.1">
    <property type="nucleotide sequence ID" value="NC_010571.1"/>
</dbReference>
<reference evidence="8 9" key="1">
    <citation type="journal article" date="2011" name="J. Bacteriol.">
        <title>Genome sequence of the verrucomicrobium Opitutus terrae PB90-1, an abundant inhabitant of rice paddy soil ecosystems.</title>
        <authorList>
            <person name="van Passel M.W."/>
            <person name="Kant R."/>
            <person name="Palva A."/>
            <person name="Copeland A."/>
            <person name="Lucas S."/>
            <person name="Lapidus A."/>
            <person name="Glavina del Rio T."/>
            <person name="Pitluck S."/>
            <person name="Goltsman E."/>
            <person name="Clum A."/>
            <person name="Sun H."/>
            <person name="Schmutz J."/>
            <person name="Larimer F.W."/>
            <person name="Land M.L."/>
            <person name="Hauser L."/>
            <person name="Kyrpides N."/>
            <person name="Mikhailova N."/>
            <person name="Richardson P.P."/>
            <person name="Janssen P.H."/>
            <person name="de Vos W.M."/>
            <person name="Smidt H."/>
        </authorList>
    </citation>
    <scope>NUCLEOTIDE SEQUENCE [LARGE SCALE GENOMIC DNA]</scope>
    <source>
        <strain evidence="9">DSM 11246 / JCM 15787 / PB90-1</strain>
    </source>
</reference>